<gene>
    <name evidence="2" type="ORF">Thiowin_03869</name>
</gene>
<evidence type="ECO:0000313" key="3">
    <source>
        <dbReference type="Proteomes" id="UP001432180"/>
    </source>
</evidence>
<dbReference type="PANTHER" id="PTHR34107:SF4">
    <property type="entry name" value="SLL1222 PROTEIN"/>
    <property type="match status" value="1"/>
</dbReference>
<name>A0ABZ0SER8_9GAMM</name>
<protein>
    <recommendedName>
        <fullName evidence="1">Putative restriction endonuclease domain-containing protein</fullName>
    </recommendedName>
</protein>
<keyword evidence="3" id="KW-1185">Reference proteome</keyword>
<dbReference type="PANTHER" id="PTHR34107">
    <property type="entry name" value="SLL0198 PROTEIN-RELATED"/>
    <property type="match status" value="1"/>
</dbReference>
<feature type="domain" description="Putative restriction endonuclease" evidence="1">
    <location>
        <begin position="26"/>
        <end position="179"/>
    </location>
</feature>
<sequence length="190" mass="20979">MTPPAQSAAARLASYEDILELPEHLVGEILHGALYTHPRPAPKHARAYSALGYLIGGPYDGGLGGPGGWWIIDEPELHLGGDILVPDLAGWRRERLPTLPETSWFELSPDWVCEILSPSTAASDRAVKMPIYAREQVPFLWLIDPNARTLEIYARQGNGRWRLLDTLSDDAGVSQPPFEATRFSLASLWA</sequence>
<accession>A0ABZ0SER8</accession>
<dbReference type="Gene3D" id="3.90.1570.10">
    <property type="entry name" value="tt1808, chain A"/>
    <property type="match status" value="1"/>
</dbReference>
<dbReference type="InterPro" id="IPR011335">
    <property type="entry name" value="Restrct_endonuc-II-like"/>
</dbReference>
<dbReference type="SUPFAM" id="SSF52980">
    <property type="entry name" value="Restriction endonuclease-like"/>
    <property type="match status" value="1"/>
</dbReference>
<dbReference type="CDD" id="cd06260">
    <property type="entry name" value="DUF820-like"/>
    <property type="match status" value="1"/>
</dbReference>
<evidence type="ECO:0000313" key="2">
    <source>
        <dbReference type="EMBL" id="WPL18778.1"/>
    </source>
</evidence>
<dbReference type="EMBL" id="CP121472">
    <property type="protein sequence ID" value="WPL18778.1"/>
    <property type="molecule type" value="Genomic_DNA"/>
</dbReference>
<evidence type="ECO:0000259" key="1">
    <source>
        <dbReference type="Pfam" id="PF05685"/>
    </source>
</evidence>
<dbReference type="InterPro" id="IPR012296">
    <property type="entry name" value="Nuclease_put_TT1808"/>
</dbReference>
<dbReference type="InterPro" id="IPR008538">
    <property type="entry name" value="Uma2"/>
</dbReference>
<organism evidence="2 3">
    <name type="scientific">Thiorhodovibrio winogradskyi</name>
    <dbReference type="NCBI Taxonomy" id="77007"/>
    <lineage>
        <taxon>Bacteria</taxon>
        <taxon>Pseudomonadati</taxon>
        <taxon>Pseudomonadota</taxon>
        <taxon>Gammaproteobacteria</taxon>
        <taxon>Chromatiales</taxon>
        <taxon>Chromatiaceae</taxon>
        <taxon>Thiorhodovibrio</taxon>
    </lineage>
</organism>
<dbReference type="Pfam" id="PF05685">
    <property type="entry name" value="Uma2"/>
    <property type="match status" value="1"/>
</dbReference>
<reference evidence="2 3" key="1">
    <citation type="journal article" date="2023" name="Microorganisms">
        <title>Thiorhodovibrio frisius and Trv. litoralis spp. nov., Two Novel Members from a Clade of Fastidious Purple Sulfur Bacteria That Exhibit Unique Red-Shifted Light-Harvesting Capabilities.</title>
        <authorList>
            <person name="Methner A."/>
            <person name="Kuzyk S.B."/>
            <person name="Petersen J."/>
            <person name="Bauer S."/>
            <person name="Brinkmann H."/>
            <person name="Sichau K."/>
            <person name="Wanner G."/>
            <person name="Wolf J."/>
            <person name="Neumann-Schaal M."/>
            <person name="Henke P."/>
            <person name="Tank M."/>
            <person name="Sproer C."/>
            <person name="Bunk B."/>
            <person name="Overmann J."/>
        </authorList>
    </citation>
    <scope>NUCLEOTIDE SEQUENCE [LARGE SCALE GENOMIC DNA]</scope>
    <source>
        <strain evidence="2 3">DSM 6702</strain>
    </source>
</reference>
<dbReference type="RefSeq" id="WP_328984520.1">
    <property type="nucleotide sequence ID" value="NZ_CP121472.1"/>
</dbReference>
<dbReference type="Proteomes" id="UP001432180">
    <property type="component" value="Chromosome"/>
</dbReference>
<proteinExistence type="predicted"/>